<organism evidence="1 2">
    <name type="scientific">Rhodococcus phage Mbo2</name>
    <dbReference type="NCBI Taxonomy" id="2936911"/>
    <lineage>
        <taxon>Viruses</taxon>
        <taxon>Duplodnaviria</taxon>
        <taxon>Heunggongvirae</taxon>
        <taxon>Uroviricota</taxon>
        <taxon>Caudoviricetes</taxon>
        <taxon>Caudoviricetes incertae sedis</taxon>
        <taxon>Mboduovirus</taxon>
        <taxon>Mboduovirus mbo2</taxon>
    </lineage>
</organism>
<dbReference type="Proteomes" id="UP001057233">
    <property type="component" value="Segment"/>
</dbReference>
<keyword evidence="2" id="KW-1185">Reference proteome</keyword>
<evidence type="ECO:0000313" key="1">
    <source>
        <dbReference type="EMBL" id="URG17430.1"/>
    </source>
</evidence>
<reference evidence="1" key="1">
    <citation type="submission" date="2022-04" db="EMBL/GenBank/DDBJ databases">
        <authorList>
            <person name="Hwangbo M."/>
            <person name="Wang B."/>
            <person name="Gill J.J."/>
            <person name="Chu K.-H."/>
            <person name="Young R."/>
        </authorList>
    </citation>
    <scope>NUCLEOTIDE SEQUENCE</scope>
</reference>
<evidence type="ECO:0000313" key="2">
    <source>
        <dbReference type="Proteomes" id="UP001057233"/>
    </source>
</evidence>
<name>A0A9E7IGX1_9CAUD</name>
<dbReference type="EMBL" id="ON191531">
    <property type="protein sequence ID" value="URG17430.1"/>
    <property type="molecule type" value="Genomic_DNA"/>
</dbReference>
<protein>
    <submittedName>
        <fullName evidence="1">Secreted protein</fullName>
    </submittedName>
</protein>
<accession>A0A9E7IGX1</accession>
<gene>
    <name evidence="1" type="ORF">Mbo2_060</name>
</gene>
<sequence length="130" mass="13911">MRTTKIAALAVAAAIPVLGTAGIASAAIVDQYDHVTYVFCADTATASNEVSYYDSYGRREQVNVSLTEAVGGARHCGSTSYTEYDEYGGYVGSSIVNEDSTYVYCAIYNNGRKVAESEDHSTYGYSFATC</sequence>
<proteinExistence type="predicted"/>